<dbReference type="InterPro" id="IPR000924">
    <property type="entry name" value="Glu/Gln-tRNA-synth"/>
</dbReference>
<dbReference type="Pfam" id="PF00749">
    <property type="entry name" value="tRNA-synt_1c"/>
    <property type="match status" value="1"/>
</dbReference>
<dbReference type="Pfam" id="PF19269">
    <property type="entry name" value="Anticodon_2"/>
    <property type="match status" value="1"/>
</dbReference>
<dbReference type="PANTHER" id="PTHR43311:SF2">
    <property type="entry name" value="GLUTAMATE--TRNA LIGASE, MITOCHONDRIAL-RELATED"/>
    <property type="match status" value="1"/>
</dbReference>
<protein>
    <recommendedName>
        <fullName evidence="11">Glutamate--tRNA ligase</fullName>
        <ecNumber evidence="11">6.1.1.17</ecNumber>
    </recommendedName>
    <alternativeName>
        <fullName evidence="11">Glutamyl-tRNA synthetase</fullName>
        <shortName evidence="11">GluRS</shortName>
    </alternativeName>
</protein>
<dbReference type="InterPro" id="IPR008925">
    <property type="entry name" value="aa_tRNA-synth_I_cd-bd_sf"/>
</dbReference>
<evidence type="ECO:0000256" key="10">
    <source>
        <dbReference type="ARBA" id="ARBA00048351"/>
    </source>
</evidence>
<feature type="domain" description="Glutamyl/glutaminyl-tRNA synthetase class Ib catalytic" evidence="12">
    <location>
        <begin position="6"/>
        <end position="328"/>
    </location>
</feature>
<feature type="short sequence motif" description="'HIGH' region" evidence="11">
    <location>
        <begin position="13"/>
        <end position="23"/>
    </location>
</feature>
<dbReference type="Proteomes" id="UP000188603">
    <property type="component" value="Chromosome"/>
</dbReference>
<dbReference type="InterPro" id="IPR020058">
    <property type="entry name" value="Glu/Gln-tRNA-synth_Ib_cat-dom"/>
</dbReference>
<organism evidence="14 15">
    <name type="scientific">Novibacillus thermophilus</name>
    <dbReference type="NCBI Taxonomy" id="1471761"/>
    <lineage>
        <taxon>Bacteria</taxon>
        <taxon>Bacillati</taxon>
        <taxon>Bacillota</taxon>
        <taxon>Bacilli</taxon>
        <taxon>Bacillales</taxon>
        <taxon>Thermoactinomycetaceae</taxon>
        <taxon>Novibacillus</taxon>
    </lineage>
</organism>
<dbReference type="KEGG" id="ntr:B0W44_00560"/>
<evidence type="ECO:0000313" key="14">
    <source>
        <dbReference type="EMBL" id="AQS54507.1"/>
    </source>
</evidence>
<evidence type="ECO:0000256" key="8">
    <source>
        <dbReference type="ARBA" id="ARBA00022917"/>
    </source>
</evidence>
<keyword evidence="6 11" id="KW-0547">Nucleotide-binding</keyword>
<comment type="function">
    <text evidence="11">Catalyzes the attachment of glutamate to tRNA(Glu) in a two-step reaction: glutamate is first activated by ATP to form Glu-AMP and then transferred to the acceptor end of tRNA(Glu).</text>
</comment>
<name>A0A1U9K3A2_9BACL</name>
<dbReference type="Gene3D" id="3.40.50.620">
    <property type="entry name" value="HUPs"/>
    <property type="match status" value="1"/>
</dbReference>
<dbReference type="InterPro" id="IPR020751">
    <property type="entry name" value="aa-tRNA-synth_I_codon-bd_sub2"/>
</dbReference>
<evidence type="ECO:0000256" key="2">
    <source>
        <dbReference type="ARBA" id="ARBA00007894"/>
    </source>
</evidence>
<dbReference type="OrthoDB" id="9807503at2"/>
<dbReference type="Gene3D" id="1.10.10.350">
    <property type="match status" value="1"/>
</dbReference>
<dbReference type="HAMAP" id="MF_00022">
    <property type="entry name" value="Glu_tRNA_synth_type1"/>
    <property type="match status" value="1"/>
</dbReference>
<dbReference type="PROSITE" id="PS00178">
    <property type="entry name" value="AA_TRNA_LIGASE_I"/>
    <property type="match status" value="1"/>
</dbReference>
<keyword evidence="7 11" id="KW-0067">ATP-binding</keyword>
<evidence type="ECO:0000256" key="6">
    <source>
        <dbReference type="ARBA" id="ARBA00022741"/>
    </source>
</evidence>
<dbReference type="PANTHER" id="PTHR43311">
    <property type="entry name" value="GLUTAMATE--TRNA LIGASE"/>
    <property type="match status" value="1"/>
</dbReference>
<dbReference type="SUPFAM" id="SSF52374">
    <property type="entry name" value="Nucleotidylyl transferase"/>
    <property type="match status" value="1"/>
</dbReference>
<dbReference type="FunFam" id="3.40.50.620:FF:000007">
    <property type="entry name" value="Glutamate--tRNA ligase"/>
    <property type="match status" value="1"/>
</dbReference>
<feature type="short sequence motif" description="'KMSKS' region" evidence="11">
    <location>
        <begin position="254"/>
        <end position="258"/>
    </location>
</feature>
<keyword evidence="8 11" id="KW-0648">Protein biosynthesis</keyword>
<feature type="binding site" evidence="11">
    <location>
        <position position="257"/>
    </location>
    <ligand>
        <name>ATP</name>
        <dbReference type="ChEBI" id="CHEBI:30616"/>
    </ligand>
</feature>
<sequence length="498" mass="57378">MVETVKVRTRYAPSPTGHLHIGGARTALFCYLLARKTGGQFIVRIEDTDQERNVAQAEQGLLDSLKWLGLHWDESVDVGGPFAPYRSMERLDTYEKYIHQLLQEGKAYYCYCTKEELEEERKAQQARGEMPRYSGRCRQLSEDDIRRFQAEGRKPTVRFRVPEDRTIVVDDIVRGKVTFESNGIGDFVIARPDGRPTYNFAVTVDDALMKISHVIRAEEHLSNTPLQVLLYEALGFQTPRFAHASLILNKDRKKMSKRDETIIQFVDQYEKLGYLPEALVNFFALLGWAPPEPRAEDEIFSLDELVELFSLERLSKAPAVFDPEKLKWMNNHYIKESDLDRIVNLCVPHLEQAGRIPKERTPEQNAWVERLIGLYQEQLRYGAEIVELTDLFFRNQLSYSDDAKAVLAEDHVLDVLKAFQKQVEALEAFRPDTLQQAFKGTQKESGKKGKQLFMPVRAALTGQVHGPDLKETISLIGREKVEQRLKYVIDNYHRLVSQ</sequence>
<evidence type="ECO:0000313" key="15">
    <source>
        <dbReference type="Proteomes" id="UP000188603"/>
    </source>
</evidence>
<dbReference type="GO" id="GO:0008270">
    <property type="term" value="F:zinc ion binding"/>
    <property type="evidence" value="ECO:0007669"/>
    <property type="project" value="InterPro"/>
</dbReference>
<dbReference type="PRINTS" id="PR00987">
    <property type="entry name" value="TRNASYNTHGLU"/>
</dbReference>
<proteinExistence type="inferred from homology"/>
<dbReference type="NCBIfam" id="TIGR00464">
    <property type="entry name" value="gltX_bact"/>
    <property type="match status" value="1"/>
</dbReference>
<dbReference type="EC" id="6.1.1.17" evidence="11"/>
<evidence type="ECO:0000256" key="9">
    <source>
        <dbReference type="ARBA" id="ARBA00023146"/>
    </source>
</evidence>
<evidence type="ECO:0000256" key="3">
    <source>
        <dbReference type="ARBA" id="ARBA00011245"/>
    </source>
</evidence>
<dbReference type="AlphaFoldDB" id="A0A1U9K3A2"/>
<evidence type="ECO:0000256" key="7">
    <source>
        <dbReference type="ARBA" id="ARBA00022840"/>
    </source>
</evidence>
<keyword evidence="15" id="KW-1185">Reference proteome</keyword>
<dbReference type="GO" id="GO:0000049">
    <property type="term" value="F:tRNA binding"/>
    <property type="evidence" value="ECO:0007669"/>
    <property type="project" value="InterPro"/>
</dbReference>
<comment type="subcellular location">
    <subcellularLocation>
        <location evidence="1 11">Cytoplasm</location>
    </subcellularLocation>
</comment>
<evidence type="ECO:0000256" key="11">
    <source>
        <dbReference type="HAMAP-Rule" id="MF_00022"/>
    </source>
</evidence>
<comment type="similarity">
    <text evidence="2 11">Belongs to the class-I aminoacyl-tRNA synthetase family. Glutamate--tRNA ligase type 1 subfamily.</text>
</comment>
<dbReference type="InterPro" id="IPR049940">
    <property type="entry name" value="GluQ/Sye"/>
</dbReference>
<reference evidence="14 15" key="1">
    <citation type="journal article" date="2015" name="Int. J. Syst. Evol. Microbiol.">
        <title>Novibacillus thermophilus gen. nov., sp. nov., a Gram-staining-negative and moderately thermophilic member of the family Thermoactinomycetaceae.</title>
        <authorList>
            <person name="Yang G."/>
            <person name="Chen J."/>
            <person name="Zhou S."/>
        </authorList>
    </citation>
    <scope>NUCLEOTIDE SEQUENCE [LARGE SCALE GENOMIC DNA]</scope>
    <source>
        <strain evidence="14 15">SG-1</strain>
    </source>
</reference>
<accession>A0A1U9K3A2</accession>
<dbReference type="GO" id="GO:0004818">
    <property type="term" value="F:glutamate-tRNA ligase activity"/>
    <property type="evidence" value="ECO:0007669"/>
    <property type="project" value="UniProtKB-UniRule"/>
</dbReference>
<comment type="catalytic activity">
    <reaction evidence="10 11">
        <text>tRNA(Glu) + L-glutamate + ATP = L-glutamyl-tRNA(Glu) + AMP + diphosphate</text>
        <dbReference type="Rhea" id="RHEA:23540"/>
        <dbReference type="Rhea" id="RHEA-COMP:9663"/>
        <dbReference type="Rhea" id="RHEA-COMP:9680"/>
        <dbReference type="ChEBI" id="CHEBI:29985"/>
        <dbReference type="ChEBI" id="CHEBI:30616"/>
        <dbReference type="ChEBI" id="CHEBI:33019"/>
        <dbReference type="ChEBI" id="CHEBI:78442"/>
        <dbReference type="ChEBI" id="CHEBI:78520"/>
        <dbReference type="ChEBI" id="CHEBI:456215"/>
        <dbReference type="EC" id="6.1.1.17"/>
    </reaction>
</comment>
<dbReference type="FunFam" id="1.10.10.350:FF:000002">
    <property type="entry name" value="Glutamate--tRNA ligase"/>
    <property type="match status" value="1"/>
</dbReference>
<dbReference type="STRING" id="1471761.B0W44_00560"/>
<dbReference type="GO" id="GO:0005829">
    <property type="term" value="C:cytosol"/>
    <property type="evidence" value="ECO:0007669"/>
    <property type="project" value="TreeGrafter"/>
</dbReference>
<dbReference type="CDD" id="cd00808">
    <property type="entry name" value="GluRS_core"/>
    <property type="match status" value="1"/>
</dbReference>
<evidence type="ECO:0000256" key="4">
    <source>
        <dbReference type="ARBA" id="ARBA00022490"/>
    </source>
</evidence>
<comment type="caution">
    <text evidence="11">Lacks conserved residue(s) required for the propagation of feature annotation.</text>
</comment>
<keyword evidence="5 11" id="KW-0436">Ligase</keyword>
<dbReference type="InterPro" id="IPR014729">
    <property type="entry name" value="Rossmann-like_a/b/a_fold"/>
</dbReference>
<dbReference type="GO" id="GO:0005524">
    <property type="term" value="F:ATP binding"/>
    <property type="evidence" value="ECO:0007669"/>
    <property type="project" value="UniProtKB-UniRule"/>
</dbReference>
<evidence type="ECO:0000259" key="13">
    <source>
        <dbReference type="Pfam" id="PF19269"/>
    </source>
</evidence>
<dbReference type="InterPro" id="IPR004527">
    <property type="entry name" value="Glu-tRNA-ligase_bac/mito"/>
</dbReference>
<evidence type="ECO:0000256" key="5">
    <source>
        <dbReference type="ARBA" id="ARBA00022598"/>
    </source>
</evidence>
<dbReference type="InterPro" id="IPR001412">
    <property type="entry name" value="aa-tRNA-synth_I_CS"/>
</dbReference>
<dbReference type="EMBL" id="CP019699">
    <property type="protein sequence ID" value="AQS54507.1"/>
    <property type="molecule type" value="Genomic_DNA"/>
</dbReference>
<gene>
    <name evidence="11" type="primary">gltX</name>
    <name evidence="14" type="ORF">B0W44_00560</name>
</gene>
<evidence type="ECO:0000259" key="12">
    <source>
        <dbReference type="Pfam" id="PF00749"/>
    </source>
</evidence>
<dbReference type="InterPro" id="IPR033910">
    <property type="entry name" value="GluRS_core"/>
</dbReference>
<keyword evidence="9 11" id="KW-0030">Aminoacyl-tRNA synthetase</keyword>
<dbReference type="GO" id="GO:0006424">
    <property type="term" value="P:glutamyl-tRNA aminoacylation"/>
    <property type="evidence" value="ECO:0007669"/>
    <property type="project" value="UniProtKB-UniRule"/>
</dbReference>
<dbReference type="SUPFAM" id="SSF48163">
    <property type="entry name" value="An anticodon-binding domain of class I aminoacyl-tRNA synthetases"/>
    <property type="match status" value="1"/>
</dbReference>
<dbReference type="InterPro" id="IPR045462">
    <property type="entry name" value="aa-tRNA-synth_I_cd-bd"/>
</dbReference>
<comment type="subunit">
    <text evidence="3 11">Monomer.</text>
</comment>
<dbReference type="RefSeq" id="WP_077718326.1">
    <property type="nucleotide sequence ID" value="NZ_CP019699.1"/>
</dbReference>
<keyword evidence="4 11" id="KW-0963">Cytoplasm</keyword>
<feature type="domain" description="Aminoacyl-tRNA synthetase class I anticodon-binding" evidence="13">
    <location>
        <begin position="343"/>
        <end position="489"/>
    </location>
</feature>
<evidence type="ECO:0000256" key="1">
    <source>
        <dbReference type="ARBA" id="ARBA00004496"/>
    </source>
</evidence>